<dbReference type="KEGG" id="rhoz:GXP67_31155"/>
<evidence type="ECO:0000313" key="3">
    <source>
        <dbReference type="Proteomes" id="UP000480178"/>
    </source>
</evidence>
<dbReference type="PANTHER" id="PTHR11559">
    <property type="entry name" value="CARBOXYLESTERASE"/>
    <property type="match status" value="1"/>
</dbReference>
<dbReference type="Gene3D" id="3.40.50.1820">
    <property type="entry name" value="alpha/beta hydrolase"/>
    <property type="match status" value="1"/>
</dbReference>
<dbReference type="InterPro" id="IPR019819">
    <property type="entry name" value="Carboxylesterase_B_CS"/>
</dbReference>
<dbReference type="InterPro" id="IPR050309">
    <property type="entry name" value="Type-B_Carboxylest/Lipase"/>
</dbReference>
<keyword evidence="3" id="KW-1185">Reference proteome</keyword>
<evidence type="ECO:0000259" key="1">
    <source>
        <dbReference type="Pfam" id="PF00135"/>
    </source>
</evidence>
<dbReference type="EMBL" id="CP048222">
    <property type="protein sequence ID" value="QHT70791.1"/>
    <property type="molecule type" value="Genomic_DNA"/>
</dbReference>
<protein>
    <submittedName>
        <fullName evidence="2">Carboxylesterase family protein</fullName>
    </submittedName>
</protein>
<sequence>MAHQITSLILLLLLTCLRGLSQSTPLKLPARIRIEQGWISGAINASGDVHIYKGIPYAAPPIGNLRWKAPQPAPSWKGVRPCVAFGPNAMQPVPVPSGAYGKEILIPPDGPISEDCLYLNVWAPAKKANKKRPVLVIVHGGGFTGGSGSISLLDGEQMARKGLVVVSINYRLGVFGFLAHPALTAESPHHSSGNYGILDQIAAFEWIKKNISAFGGDPDNITADGGSAGSCSVLTIVASPLGKGLLRRVISESGPLFQPKECRELRAAEHEGLQTMQAKQARTLSQMRALSADSLLKGDHLRLPVVDNYLLTDHIRDLFAAGKQNDVDLLIGYNEGDQDMRGPAQSAQAFIRMAKGKYGLDADEFLRIYPASTDQQAAASQVAISRDRVFGWGNFLWAKAQSRQGQQKVWMYYFSRSVPAVPGKPEYGAFHGSQGAYVLDNLHRWNLLFTQWDKTLSERMSTYWVNFATSGNPNIAYSEASTQKKVNEQMPFWPPFSVAQTKVMEFGSEVKPINLPSMRAFRFFEVE</sequence>
<proteinExistence type="predicted"/>
<dbReference type="SUPFAM" id="SSF53474">
    <property type="entry name" value="alpha/beta-Hydrolases"/>
    <property type="match status" value="1"/>
</dbReference>
<gene>
    <name evidence="2" type="ORF">GXP67_31155</name>
</gene>
<dbReference type="RefSeq" id="WP_162446759.1">
    <property type="nucleotide sequence ID" value="NZ_CP048222.1"/>
</dbReference>
<accession>A0A6C0GRS9</accession>
<reference evidence="2 3" key="1">
    <citation type="submission" date="2020-01" db="EMBL/GenBank/DDBJ databases">
        <authorList>
            <person name="Kim M.K."/>
        </authorList>
    </citation>
    <scope>NUCLEOTIDE SEQUENCE [LARGE SCALE GENOMIC DNA]</scope>
    <source>
        <strain evidence="2 3">172606-1</strain>
    </source>
</reference>
<dbReference type="InterPro" id="IPR002018">
    <property type="entry name" value="CarbesteraseB"/>
</dbReference>
<feature type="domain" description="Carboxylesterase type B" evidence="1">
    <location>
        <begin position="31"/>
        <end position="511"/>
    </location>
</feature>
<dbReference type="InterPro" id="IPR029058">
    <property type="entry name" value="AB_hydrolase_fold"/>
</dbReference>
<organism evidence="2 3">
    <name type="scientific">Rhodocytophaga rosea</name>
    <dbReference type="NCBI Taxonomy" id="2704465"/>
    <lineage>
        <taxon>Bacteria</taxon>
        <taxon>Pseudomonadati</taxon>
        <taxon>Bacteroidota</taxon>
        <taxon>Cytophagia</taxon>
        <taxon>Cytophagales</taxon>
        <taxon>Rhodocytophagaceae</taxon>
        <taxon>Rhodocytophaga</taxon>
    </lineage>
</organism>
<name>A0A6C0GRS9_9BACT</name>
<dbReference type="AlphaFoldDB" id="A0A6C0GRS9"/>
<dbReference type="PROSITE" id="PS00941">
    <property type="entry name" value="CARBOXYLESTERASE_B_2"/>
    <property type="match status" value="1"/>
</dbReference>
<dbReference type="Pfam" id="PF00135">
    <property type="entry name" value="COesterase"/>
    <property type="match status" value="1"/>
</dbReference>
<evidence type="ECO:0000313" key="2">
    <source>
        <dbReference type="EMBL" id="QHT70791.1"/>
    </source>
</evidence>
<dbReference type="Proteomes" id="UP000480178">
    <property type="component" value="Chromosome"/>
</dbReference>